<evidence type="ECO:0000313" key="1">
    <source>
        <dbReference type="EMBL" id="EED11814.1"/>
    </source>
</evidence>
<name>B8MUS6_TALSN</name>
<accession>B8MUS6</accession>
<dbReference type="PhylomeDB" id="B8MUS6"/>
<reference evidence="2" key="1">
    <citation type="journal article" date="2015" name="Genome Announc.">
        <title>Genome sequence of the AIDS-associated pathogen Penicillium marneffei (ATCC18224) and its near taxonomic relative Talaromyces stipitatus (ATCC10500).</title>
        <authorList>
            <person name="Nierman W.C."/>
            <person name="Fedorova-Abrams N.D."/>
            <person name="Andrianopoulos A."/>
        </authorList>
    </citation>
    <scope>NUCLEOTIDE SEQUENCE [LARGE SCALE GENOMIC DNA]</scope>
    <source>
        <strain evidence="2">ATCC 10500 / CBS 375.48 / QM 6759 / NRRL 1006</strain>
    </source>
</reference>
<dbReference type="VEuPathDB" id="FungiDB:TSTA_109940"/>
<dbReference type="EMBL" id="EQ962661">
    <property type="protein sequence ID" value="EED11814.1"/>
    <property type="molecule type" value="Genomic_DNA"/>
</dbReference>
<dbReference type="OrthoDB" id="4161595at2759"/>
<proteinExistence type="predicted"/>
<gene>
    <name evidence="1" type="ORF">TSTA_109940</name>
</gene>
<evidence type="ECO:0000313" key="2">
    <source>
        <dbReference type="Proteomes" id="UP000001745"/>
    </source>
</evidence>
<dbReference type="STRING" id="441959.B8MUS6"/>
<organism evidence="1 2">
    <name type="scientific">Talaromyces stipitatus (strain ATCC 10500 / CBS 375.48 / QM 6759 / NRRL 1006)</name>
    <name type="common">Penicillium stipitatum</name>
    <dbReference type="NCBI Taxonomy" id="441959"/>
    <lineage>
        <taxon>Eukaryota</taxon>
        <taxon>Fungi</taxon>
        <taxon>Dikarya</taxon>
        <taxon>Ascomycota</taxon>
        <taxon>Pezizomycotina</taxon>
        <taxon>Eurotiomycetes</taxon>
        <taxon>Eurotiomycetidae</taxon>
        <taxon>Eurotiales</taxon>
        <taxon>Trichocomaceae</taxon>
        <taxon>Talaromyces</taxon>
        <taxon>Talaromyces sect. Talaromyces</taxon>
    </lineage>
</organism>
<sequence length="314" mass="36251">MSTNPSQHELMAIAKLASNSTNDFPFAMEAANLENESENAYEVVPNINNERTHASSPAPGTIEGSARAKVISNGNNGHRTIYTCQYEDLEKSDSGPCLKTPNTEPVDTRKVVSHIFGRNKKVTRCIPGELWTWYCRKHYQRSKYNCRSQWPQKQIDLVRLALDNFEQWGKIECWNIVLRKREQDRQKCSRRSDNAMQSTSISNPVSPGMPHFVYYYLDQDVSFNSVRKLVDEIERYIQGENKVAEGLAREGVQDVYGRAPQFKKFPDIEFLPIFTLEYQRLLDRNHEKCKRRSNLRAQNFGLELSSFKKLSDAL</sequence>
<dbReference type="GeneID" id="8107226"/>
<dbReference type="Proteomes" id="UP000001745">
    <property type="component" value="Unassembled WGS sequence"/>
</dbReference>
<keyword evidence="2" id="KW-1185">Reference proteome</keyword>
<dbReference type="eggNOG" id="ENOG502SMWI">
    <property type="taxonomic scope" value="Eukaryota"/>
</dbReference>
<dbReference type="HOGENOM" id="CLU_886169_0_0_1"/>
<dbReference type="RefSeq" id="XP_002488570.1">
    <property type="nucleotide sequence ID" value="XM_002488525.1"/>
</dbReference>
<dbReference type="InParanoid" id="B8MUS6"/>
<protein>
    <submittedName>
        <fullName evidence="1">Uncharacterized protein</fullName>
    </submittedName>
</protein>
<dbReference type="AlphaFoldDB" id="B8MUS6"/>